<comment type="similarity">
    <text evidence="1 5">Belongs to the universal ribosomal protein uS2 family.</text>
</comment>
<keyword evidence="3 5" id="KW-0687">Ribonucleoprotein</keyword>
<evidence type="ECO:0000256" key="5">
    <source>
        <dbReference type="HAMAP-Rule" id="MF_00291"/>
    </source>
</evidence>
<dbReference type="Pfam" id="PF00318">
    <property type="entry name" value="Ribosomal_S2"/>
    <property type="match status" value="1"/>
</dbReference>
<dbReference type="EMBL" id="DRHH01000011">
    <property type="protein sequence ID" value="HEB13840.1"/>
    <property type="molecule type" value="Genomic_DNA"/>
</dbReference>
<sequence>MREAKRVDAFYITERWVGGLLTNFGSVKKNIEKLEELEQKVKDKEFEHYTKKEHLLIEREIAKLDRQIGGLKGMKVLPGVLVLASARGEDTAAREARQKEIPVVAIADTNADPDLVDYVIPGNDDSTSSVELIIKTLADAVELGRKSK</sequence>
<dbReference type="PRINTS" id="PR00395">
    <property type="entry name" value="RIBOSOMALS2"/>
</dbReference>
<dbReference type="CDD" id="cd01425">
    <property type="entry name" value="RPS2"/>
    <property type="match status" value="1"/>
</dbReference>
<dbReference type="GO" id="GO:0022627">
    <property type="term" value="C:cytosolic small ribosomal subunit"/>
    <property type="evidence" value="ECO:0007669"/>
    <property type="project" value="TreeGrafter"/>
</dbReference>
<reference evidence="6" key="1">
    <citation type="journal article" date="2020" name="mSystems">
        <title>Genome- and Community-Level Interaction Insights into Carbon Utilization and Element Cycling Functions of Hydrothermarchaeota in Hydrothermal Sediment.</title>
        <authorList>
            <person name="Zhou Z."/>
            <person name="Liu Y."/>
            <person name="Xu W."/>
            <person name="Pan J."/>
            <person name="Luo Z.H."/>
            <person name="Li M."/>
        </authorList>
    </citation>
    <scope>NUCLEOTIDE SEQUENCE [LARGE SCALE GENOMIC DNA]</scope>
    <source>
        <strain evidence="6">HyVt-365</strain>
    </source>
</reference>
<proteinExistence type="inferred from homology"/>
<dbReference type="InterPro" id="IPR005706">
    <property type="entry name" value="Ribosomal_uS2_bac/mit/plastid"/>
</dbReference>
<name>A0A7C1T2F6_UNCKA</name>
<evidence type="ECO:0000256" key="2">
    <source>
        <dbReference type="ARBA" id="ARBA00022980"/>
    </source>
</evidence>
<accession>A0A7C1T2F6</accession>
<dbReference type="SUPFAM" id="SSF52313">
    <property type="entry name" value="Ribosomal protein S2"/>
    <property type="match status" value="1"/>
</dbReference>
<protein>
    <recommendedName>
        <fullName evidence="4 5">Small ribosomal subunit protein uS2</fullName>
    </recommendedName>
</protein>
<dbReference type="Proteomes" id="UP000885744">
    <property type="component" value="Unassembled WGS sequence"/>
</dbReference>
<keyword evidence="2 5" id="KW-0689">Ribosomal protein</keyword>
<organism evidence="6">
    <name type="scientific">candidate division WWE3 bacterium</name>
    <dbReference type="NCBI Taxonomy" id="2053526"/>
    <lineage>
        <taxon>Bacteria</taxon>
        <taxon>Katanobacteria</taxon>
    </lineage>
</organism>
<dbReference type="InterPro" id="IPR001865">
    <property type="entry name" value="Ribosomal_uS2"/>
</dbReference>
<dbReference type="GO" id="GO:0003735">
    <property type="term" value="F:structural constituent of ribosome"/>
    <property type="evidence" value="ECO:0007669"/>
    <property type="project" value="InterPro"/>
</dbReference>
<dbReference type="InterPro" id="IPR023591">
    <property type="entry name" value="Ribosomal_uS2_flav_dom_sf"/>
</dbReference>
<dbReference type="AlphaFoldDB" id="A0A7C1T2F6"/>
<dbReference type="PANTHER" id="PTHR12534">
    <property type="entry name" value="30S RIBOSOMAL PROTEIN S2 PROKARYOTIC AND ORGANELLAR"/>
    <property type="match status" value="1"/>
</dbReference>
<dbReference type="Gene3D" id="1.10.287.610">
    <property type="entry name" value="Helix hairpin bin"/>
    <property type="match status" value="1"/>
</dbReference>
<evidence type="ECO:0000256" key="4">
    <source>
        <dbReference type="ARBA" id="ARBA00035256"/>
    </source>
</evidence>
<comment type="caution">
    <text evidence="6">The sequence shown here is derived from an EMBL/GenBank/DDBJ whole genome shotgun (WGS) entry which is preliminary data.</text>
</comment>
<dbReference type="Gene3D" id="3.40.50.10490">
    <property type="entry name" value="Glucose-6-phosphate isomerase like protein, domain 1"/>
    <property type="match status" value="1"/>
</dbReference>
<dbReference type="GO" id="GO:0006412">
    <property type="term" value="P:translation"/>
    <property type="evidence" value="ECO:0007669"/>
    <property type="project" value="UniProtKB-UniRule"/>
</dbReference>
<gene>
    <name evidence="5 6" type="primary">rpsB</name>
    <name evidence="6" type="ORF">ENI09_00305</name>
</gene>
<dbReference type="HAMAP" id="MF_00291_B">
    <property type="entry name" value="Ribosomal_uS2_B"/>
    <property type="match status" value="1"/>
</dbReference>
<dbReference type="PANTHER" id="PTHR12534:SF0">
    <property type="entry name" value="SMALL RIBOSOMAL SUBUNIT PROTEIN US2M"/>
    <property type="match status" value="1"/>
</dbReference>
<evidence type="ECO:0000313" key="6">
    <source>
        <dbReference type="EMBL" id="HEB13840.1"/>
    </source>
</evidence>
<evidence type="ECO:0000256" key="1">
    <source>
        <dbReference type="ARBA" id="ARBA00006242"/>
    </source>
</evidence>
<dbReference type="NCBIfam" id="TIGR01011">
    <property type="entry name" value="rpsB_bact"/>
    <property type="match status" value="1"/>
</dbReference>
<evidence type="ECO:0000256" key="3">
    <source>
        <dbReference type="ARBA" id="ARBA00023274"/>
    </source>
</evidence>